<proteinExistence type="predicted"/>
<dbReference type="InterPro" id="IPR036047">
    <property type="entry name" value="F-box-like_dom_sf"/>
</dbReference>
<gene>
    <name evidence="2" type="ORF">FA13DRAFT_84332</name>
</gene>
<name>A0A4Y7TJN4_COPMI</name>
<comment type="caution">
    <text evidence="2">The sequence shown here is derived from an EMBL/GenBank/DDBJ whole genome shotgun (WGS) entry which is preliminary data.</text>
</comment>
<sequence length="222" mass="23842">MPKSPAPPISDHREGLSPTMTNLFDLPAELLALILAHLGPPDLTHISGANKAAYEAISQRWVWEEAVRHACRSAQVFESTFAPLSALDLVSLKQIAMKPTLLARKLSRGVGISPASEAVLQCDNGIGNFIGVCVVPGGRYILGITHREICIWDLGPPSSFVPSEIAGVTPRCTLELEEGLVNLGPIEAFPHGTDSIRFAVLTHHPRTGGAFNSCVRIRAVTR</sequence>
<accession>A0A4Y7TJN4</accession>
<dbReference type="EMBL" id="QPFP01000010">
    <property type="protein sequence ID" value="TEB34397.1"/>
    <property type="molecule type" value="Genomic_DNA"/>
</dbReference>
<dbReference type="OrthoDB" id="2688364at2759"/>
<dbReference type="Pfam" id="PF00646">
    <property type="entry name" value="F-box"/>
    <property type="match status" value="1"/>
</dbReference>
<keyword evidence="3" id="KW-1185">Reference proteome</keyword>
<protein>
    <recommendedName>
        <fullName evidence="1">F-box domain-containing protein</fullName>
    </recommendedName>
</protein>
<organism evidence="2 3">
    <name type="scientific">Coprinellus micaceus</name>
    <name type="common">Glistening ink-cap mushroom</name>
    <name type="synonym">Coprinus micaceus</name>
    <dbReference type="NCBI Taxonomy" id="71717"/>
    <lineage>
        <taxon>Eukaryota</taxon>
        <taxon>Fungi</taxon>
        <taxon>Dikarya</taxon>
        <taxon>Basidiomycota</taxon>
        <taxon>Agaricomycotina</taxon>
        <taxon>Agaricomycetes</taxon>
        <taxon>Agaricomycetidae</taxon>
        <taxon>Agaricales</taxon>
        <taxon>Agaricineae</taxon>
        <taxon>Psathyrellaceae</taxon>
        <taxon>Coprinellus</taxon>
    </lineage>
</organism>
<evidence type="ECO:0000259" key="1">
    <source>
        <dbReference type="PROSITE" id="PS50181"/>
    </source>
</evidence>
<dbReference type="InterPro" id="IPR001810">
    <property type="entry name" value="F-box_dom"/>
</dbReference>
<dbReference type="PROSITE" id="PS50181">
    <property type="entry name" value="FBOX"/>
    <property type="match status" value="1"/>
</dbReference>
<dbReference type="AlphaFoldDB" id="A0A4Y7TJN4"/>
<evidence type="ECO:0000313" key="3">
    <source>
        <dbReference type="Proteomes" id="UP000298030"/>
    </source>
</evidence>
<dbReference type="SUPFAM" id="SSF81383">
    <property type="entry name" value="F-box domain"/>
    <property type="match status" value="1"/>
</dbReference>
<feature type="domain" description="F-box" evidence="1">
    <location>
        <begin position="20"/>
        <end position="66"/>
    </location>
</feature>
<reference evidence="2 3" key="1">
    <citation type="journal article" date="2019" name="Nat. Ecol. Evol.">
        <title>Megaphylogeny resolves global patterns of mushroom evolution.</title>
        <authorList>
            <person name="Varga T."/>
            <person name="Krizsan K."/>
            <person name="Foldi C."/>
            <person name="Dima B."/>
            <person name="Sanchez-Garcia M."/>
            <person name="Sanchez-Ramirez S."/>
            <person name="Szollosi G.J."/>
            <person name="Szarkandi J.G."/>
            <person name="Papp V."/>
            <person name="Albert L."/>
            <person name="Andreopoulos W."/>
            <person name="Angelini C."/>
            <person name="Antonin V."/>
            <person name="Barry K.W."/>
            <person name="Bougher N.L."/>
            <person name="Buchanan P."/>
            <person name="Buyck B."/>
            <person name="Bense V."/>
            <person name="Catcheside P."/>
            <person name="Chovatia M."/>
            <person name="Cooper J."/>
            <person name="Damon W."/>
            <person name="Desjardin D."/>
            <person name="Finy P."/>
            <person name="Geml J."/>
            <person name="Haridas S."/>
            <person name="Hughes K."/>
            <person name="Justo A."/>
            <person name="Karasinski D."/>
            <person name="Kautmanova I."/>
            <person name="Kiss B."/>
            <person name="Kocsube S."/>
            <person name="Kotiranta H."/>
            <person name="LaButti K.M."/>
            <person name="Lechner B.E."/>
            <person name="Liimatainen K."/>
            <person name="Lipzen A."/>
            <person name="Lukacs Z."/>
            <person name="Mihaltcheva S."/>
            <person name="Morgado L.N."/>
            <person name="Niskanen T."/>
            <person name="Noordeloos M.E."/>
            <person name="Ohm R.A."/>
            <person name="Ortiz-Santana B."/>
            <person name="Ovrebo C."/>
            <person name="Racz N."/>
            <person name="Riley R."/>
            <person name="Savchenko A."/>
            <person name="Shiryaev A."/>
            <person name="Soop K."/>
            <person name="Spirin V."/>
            <person name="Szebenyi C."/>
            <person name="Tomsovsky M."/>
            <person name="Tulloss R.E."/>
            <person name="Uehling J."/>
            <person name="Grigoriev I.V."/>
            <person name="Vagvolgyi C."/>
            <person name="Papp T."/>
            <person name="Martin F.M."/>
            <person name="Miettinen O."/>
            <person name="Hibbett D.S."/>
            <person name="Nagy L.G."/>
        </authorList>
    </citation>
    <scope>NUCLEOTIDE SEQUENCE [LARGE SCALE GENOMIC DNA]</scope>
    <source>
        <strain evidence="2 3">FP101781</strain>
    </source>
</reference>
<dbReference type="Proteomes" id="UP000298030">
    <property type="component" value="Unassembled WGS sequence"/>
</dbReference>
<evidence type="ECO:0000313" key="2">
    <source>
        <dbReference type="EMBL" id="TEB34397.1"/>
    </source>
</evidence>